<feature type="compositionally biased region" description="Polar residues" evidence="1">
    <location>
        <begin position="92"/>
        <end position="103"/>
    </location>
</feature>
<keyword evidence="3" id="KW-1185">Reference proteome</keyword>
<feature type="compositionally biased region" description="Basic and acidic residues" evidence="1">
    <location>
        <begin position="228"/>
        <end position="241"/>
    </location>
</feature>
<name>A0AAN6KUX7_9PEZI</name>
<sequence>MANTPATGDILARLTRLHQRQNSLHDLVNERHDSLRDLVTTLHNATQTALRRHGEPERIDAQPQGYADTLSINVTFGGRRILRRNDLLDAPQDTSGINQQPDENYQHDQSLEHERENDQNQARPSNGKGKGRVTSDQDSDVDEPDTRNTAHAASEDPGDYVIDTSGMRVRTGQGPEEPKQATNGSVETEVSRAKLVSQAKLRPQNKQANDGNQPEPKGDHPLNSTPSRRHEEVPQRSRKNDSPPNFGIPSEHDEASDTHQPRGDKGSSHVNSVEPDDNAAAPSTASNHGGLLPGNPADSRFWRYTTDAPTININDLEKDGKPGPRKRSAPERYTSLPAASSSARGNSTVRKGSQSAATAGDGQKREGAAGGEEQTGASSRQNSVVAGSKVRVGVAAFPNLPPRNLSEDVQSTEHVALPAPAVAPAGLPSSTPATSKAKVSKVSKASKAAPKARNRLERRADEQESERDGNGSEDENAEATISPPTHRPDGMDTSGGDRYPSSRPRGRKSTPRTSLEQARRHGEEDFPDAETEGRPVSNNTSSEARGARASASAPTSKKAKDGDARKSRRGKKRPSPTPEGQEEDVGQKGEDEEEEEQGKKDRARHKKKTKMGDRSRLGYDFPLNFQAINR</sequence>
<protein>
    <submittedName>
        <fullName evidence="2">Uncharacterized protein</fullName>
    </submittedName>
</protein>
<dbReference type="Proteomes" id="UP001175353">
    <property type="component" value="Unassembled WGS sequence"/>
</dbReference>
<dbReference type="AlphaFoldDB" id="A0AAN6KUX7"/>
<feature type="compositionally biased region" description="Basic and acidic residues" evidence="1">
    <location>
        <begin position="250"/>
        <end position="267"/>
    </location>
</feature>
<evidence type="ECO:0000256" key="1">
    <source>
        <dbReference type="SAM" id="MobiDB-lite"/>
    </source>
</evidence>
<gene>
    <name evidence="2" type="ORF">LTR91_004208</name>
</gene>
<reference evidence="2" key="1">
    <citation type="submission" date="2023-06" db="EMBL/GenBank/DDBJ databases">
        <title>Black Yeasts Isolated from many extreme environments.</title>
        <authorList>
            <person name="Coleine C."/>
            <person name="Stajich J.E."/>
            <person name="Selbmann L."/>
        </authorList>
    </citation>
    <scope>NUCLEOTIDE SEQUENCE</scope>
    <source>
        <strain evidence="2">CCFEE 5200</strain>
    </source>
</reference>
<feature type="compositionally biased region" description="Low complexity" evidence="1">
    <location>
        <begin position="415"/>
        <end position="451"/>
    </location>
</feature>
<evidence type="ECO:0000313" key="3">
    <source>
        <dbReference type="Proteomes" id="UP001175353"/>
    </source>
</evidence>
<proteinExistence type="predicted"/>
<feature type="compositionally biased region" description="Basic and acidic residues" evidence="1">
    <location>
        <begin position="104"/>
        <end position="118"/>
    </location>
</feature>
<comment type="caution">
    <text evidence="2">The sequence shown here is derived from an EMBL/GenBank/DDBJ whole genome shotgun (WGS) entry which is preliminary data.</text>
</comment>
<feature type="compositionally biased region" description="Polar residues" evidence="1">
    <location>
        <begin position="337"/>
        <end position="357"/>
    </location>
</feature>
<evidence type="ECO:0000313" key="2">
    <source>
        <dbReference type="EMBL" id="KAK1004713.1"/>
    </source>
</evidence>
<feature type="region of interest" description="Disordered" evidence="1">
    <location>
        <begin position="86"/>
        <end position="630"/>
    </location>
</feature>
<accession>A0AAN6KUX7</accession>
<feature type="compositionally biased region" description="Low complexity" evidence="1">
    <location>
        <begin position="540"/>
        <end position="556"/>
    </location>
</feature>
<organism evidence="2 3">
    <name type="scientific">Friedmanniomyces endolithicus</name>
    <dbReference type="NCBI Taxonomy" id="329885"/>
    <lineage>
        <taxon>Eukaryota</taxon>
        <taxon>Fungi</taxon>
        <taxon>Dikarya</taxon>
        <taxon>Ascomycota</taxon>
        <taxon>Pezizomycotina</taxon>
        <taxon>Dothideomycetes</taxon>
        <taxon>Dothideomycetidae</taxon>
        <taxon>Mycosphaerellales</taxon>
        <taxon>Teratosphaeriaceae</taxon>
        <taxon>Friedmanniomyces</taxon>
    </lineage>
</organism>
<feature type="compositionally biased region" description="Basic and acidic residues" evidence="1">
    <location>
        <begin position="454"/>
        <end position="470"/>
    </location>
</feature>
<dbReference type="EMBL" id="JAUJLE010000024">
    <property type="protein sequence ID" value="KAK1004713.1"/>
    <property type="molecule type" value="Genomic_DNA"/>
</dbReference>
<feature type="compositionally biased region" description="Acidic residues" evidence="1">
    <location>
        <begin position="580"/>
        <end position="596"/>
    </location>
</feature>